<comment type="similarity">
    <text evidence="1">Belongs to the tRNA-intron endonuclease family.</text>
</comment>
<dbReference type="PANTHER" id="PTHR13070:SF0">
    <property type="entry name" value="TRNA-SPLICING ENDONUCLEASE SUBUNIT SEN34"/>
    <property type="match status" value="1"/>
</dbReference>
<keyword evidence="3" id="KW-0819">tRNA processing</keyword>
<keyword evidence="4" id="KW-0456">Lyase</keyword>
<evidence type="ECO:0000313" key="8">
    <source>
        <dbReference type="EMBL" id="ORY37422.1"/>
    </source>
</evidence>
<evidence type="ECO:0000313" key="9">
    <source>
        <dbReference type="Proteomes" id="UP000193642"/>
    </source>
</evidence>
<evidence type="ECO:0000256" key="1">
    <source>
        <dbReference type="ARBA" id="ARBA00008078"/>
    </source>
</evidence>
<evidence type="ECO:0000256" key="5">
    <source>
        <dbReference type="ARBA" id="ARBA00034031"/>
    </source>
</evidence>
<keyword evidence="8" id="KW-0255">Endonuclease</keyword>
<keyword evidence="8" id="KW-0540">Nuclease</keyword>
<dbReference type="Pfam" id="PF01974">
    <property type="entry name" value="tRNA_int_endo"/>
    <property type="match status" value="1"/>
</dbReference>
<dbReference type="InterPro" id="IPR006677">
    <property type="entry name" value="tRNA_intron_Endonuc_cat-like"/>
</dbReference>
<evidence type="ECO:0000256" key="2">
    <source>
        <dbReference type="ARBA" id="ARBA00012573"/>
    </source>
</evidence>
<dbReference type="STRING" id="329046.A0A1Y2BRP4"/>
<dbReference type="InterPro" id="IPR011856">
    <property type="entry name" value="tRNA_endonuc-like_dom_sf"/>
</dbReference>
<accession>A0A1Y2BRP4</accession>
<dbReference type="EC" id="4.6.1.16" evidence="2"/>
<name>A0A1Y2BRP4_9FUNG</name>
<proteinExistence type="inferred from homology"/>
<sequence>MNYDAALVKGLSEIEAEDVLTMLIEEELHKADIRREKMDAARSFLREKFLVKNLEKSSGGGGSGGEGEKVKKKRGGKKSGDSLYVQDNMDDAAKQGSKYARMPGVGGGKDEETLNQTFVEPVIGTKHAVPVLAKAYKFVNEDDYLEGVDSMIQELMRMELRPDDDGGILVSKLRVFEHLQQRGCYLTSGLKFGGDFLVYPGDPLLFHATYVAVVILKNKVLSPYDMIGYARMGRNAKKKILLCQWDGSRVQEIVVNWTGWK</sequence>
<dbReference type="GO" id="GO:0000379">
    <property type="term" value="P:tRNA-type intron splice site recognition and cleavage"/>
    <property type="evidence" value="ECO:0007669"/>
    <property type="project" value="TreeGrafter"/>
</dbReference>
<dbReference type="Proteomes" id="UP000193642">
    <property type="component" value="Unassembled WGS sequence"/>
</dbReference>
<evidence type="ECO:0000256" key="4">
    <source>
        <dbReference type="ARBA" id="ARBA00023239"/>
    </source>
</evidence>
<dbReference type="EMBL" id="MCGO01000050">
    <property type="protein sequence ID" value="ORY37422.1"/>
    <property type="molecule type" value="Genomic_DNA"/>
</dbReference>
<dbReference type="GO" id="GO:0000213">
    <property type="term" value="F:tRNA-intron lyase activity"/>
    <property type="evidence" value="ECO:0007669"/>
    <property type="project" value="UniProtKB-EC"/>
</dbReference>
<dbReference type="OrthoDB" id="48041at2759"/>
<protein>
    <recommendedName>
        <fullName evidence="2">tRNA-intron lyase</fullName>
        <ecNumber evidence="2">4.6.1.16</ecNumber>
    </recommendedName>
</protein>
<evidence type="ECO:0000259" key="7">
    <source>
        <dbReference type="Pfam" id="PF01974"/>
    </source>
</evidence>
<dbReference type="GO" id="GO:0003676">
    <property type="term" value="F:nucleic acid binding"/>
    <property type="evidence" value="ECO:0007669"/>
    <property type="project" value="InterPro"/>
</dbReference>
<comment type="catalytic activity">
    <reaction evidence="5">
        <text>pretRNA = a 3'-half-tRNA molecule with a 5'-OH end + a 5'-half-tRNA molecule with a 2',3'-cyclic phosphate end + an intron with a 2',3'-cyclic phosphate and a 5'-hydroxyl terminus.</text>
        <dbReference type="EC" id="4.6.1.16"/>
    </reaction>
</comment>
<dbReference type="InterPro" id="IPR036167">
    <property type="entry name" value="tRNA_intron_Endo_cat-like_sf"/>
</dbReference>
<keyword evidence="9" id="KW-1185">Reference proteome</keyword>
<dbReference type="AlphaFoldDB" id="A0A1Y2BRP4"/>
<gene>
    <name evidence="8" type="ORF">BCR33DRAFT_721469</name>
</gene>
<dbReference type="PANTHER" id="PTHR13070">
    <property type="entry name" value="TRNA-SPLICING ENDONUCLEASE SUBUNIT SEN34-RELATED"/>
    <property type="match status" value="1"/>
</dbReference>
<feature type="domain" description="tRNA intron endonuclease catalytic" evidence="7">
    <location>
        <begin position="171"/>
        <end position="245"/>
    </location>
</feature>
<keyword evidence="8" id="KW-0378">Hydrolase</keyword>
<feature type="region of interest" description="Disordered" evidence="6">
    <location>
        <begin position="56"/>
        <end position="85"/>
    </location>
</feature>
<reference evidence="8 9" key="1">
    <citation type="submission" date="2016-07" db="EMBL/GenBank/DDBJ databases">
        <title>Pervasive Adenine N6-methylation of Active Genes in Fungi.</title>
        <authorList>
            <consortium name="DOE Joint Genome Institute"/>
            <person name="Mondo S.J."/>
            <person name="Dannebaum R.O."/>
            <person name="Kuo R.C."/>
            <person name="Labutti K."/>
            <person name="Haridas S."/>
            <person name="Kuo A."/>
            <person name="Salamov A."/>
            <person name="Ahrendt S.R."/>
            <person name="Lipzen A."/>
            <person name="Sullivan W."/>
            <person name="Andreopoulos W.B."/>
            <person name="Clum A."/>
            <person name="Lindquist E."/>
            <person name="Daum C."/>
            <person name="Ramamoorthy G.K."/>
            <person name="Gryganskyi A."/>
            <person name="Culley D."/>
            <person name="Magnuson J.K."/>
            <person name="James T.Y."/>
            <person name="O'Malley M.A."/>
            <person name="Stajich J.E."/>
            <person name="Spatafora J.W."/>
            <person name="Visel A."/>
            <person name="Grigoriev I.V."/>
        </authorList>
    </citation>
    <scope>NUCLEOTIDE SEQUENCE [LARGE SCALE GENOMIC DNA]</scope>
    <source>
        <strain evidence="8 9">JEL800</strain>
    </source>
</reference>
<dbReference type="GO" id="GO:0005634">
    <property type="term" value="C:nucleus"/>
    <property type="evidence" value="ECO:0007669"/>
    <property type="project" value="UniProtKB-ARBA"/>
</dbReference>
<comment type="caution">
    <text evidence="8">The sequence shown here is derived from an EMBL/GenBank/DDBJ whole genome shotgun (WGS) entry which is preliminary data.</text>
</comment>
<evidence type="ECO:0000256" key="6">
    <source>
        <dbReference type="SAM" id="MobiDB-lite"/>
    </source>
</evidence>
<evidence type="ECO:0000256" key="3">
    <source>
        <dbReference type="ARBA" id="ARBA00022694"/>
    </source>
</evidence>
<dbReference type="CDD" id="cd22363">
    <property type="entry name" value="tRNA-intron_lyase_C"/>
    <property type="match status" value="1"/>
</dbReference>
<organism evidence="8 9">
    <name type="scientific">Rhizoclosmatium globosum</name>
    <dbReference type="NCBI Taxonomy" id="329046"/>
    <lineage>
        <taxon>Eukaryota</taxon>
        <taxon>Fungi</taxon>
        <taxon>Fungi incertae sedis</taxon>
        <taxon>Chytridiomycota</taxon>
        <taxon>Chytridiomycota incertae sedis</taxon>
        <taxon>Chytridiomycetes</taxon>
        <taxon>Chytridiales</taxon>
        <taxon>Chytriomycetaceae</taxon>
        <taxon>Rhizoclosmatium</taxon>
    </lineage>
</organism>
<dbReference type="Gene3D" id="3.40.1350.10">
    <property type="match status" value="1"/>
</dbReference>
<dbReference type="SUPFAM" id="SSF53032">
    <property type="entry name" value="tRNA-intron endonuclease catalytic domain-like"/>
    <property type="match status" value="1"/>
</dbReference>